<proteinExistence type="predicted"/>
<feature type="transmembrane region" description="Helical" evidence="1">
    <location>
        <begin position="73"/>
        <end position="98"/>
    </location>
</feature>
<accession>A0A5E4LQK4</accession>
<evidence type="ECO:0000256" key="1">
    <source>
        <dbReference type="SAM" id="Phobius"/>
    </source>
</evidence>
<keyword evidence="1" id="KW-0812">Transmembrane</keyword>
<protein>
    <recommendedName>
        <fullName evidence="4">Cardiolipin synthase N-terminal domain-containing protein</fullName>
    </recommendedName>
</protein>
<organism evidence="2 3">
    <name type="scientific">Candidatus Bilamarchaeum dharawalense</name>
    <dbReference type="NCBI Taxonomy" id="2885759"/>
    <lineage>
        <taxon>Archaea</taxon>
        <taxon>Candidatus Micrarchaeota</taxon>
        <taxon>Candidatus Micrarchaeia</taxon>
        <taxon>Candidatus Anstonellales</taxon>
        <taxon>Candidatus Bilamarchaeaceae</taxon>
        <taxon>Candidatus Bilamarchaeum</taxon>
    </lineage>
</organism>
<comment type="caution">
    <text evidence="2">The sequence shown here is derived from an EMBL/GenBank/DDBJ whole genome shotgun (WGS) entry which is preliminary data.</text>
</comment>
<keyword evidence="1" id="KW-0472">Membrane</keyword>
<evidence type="ECO:0008006" key="4">
    <source>
        <dbReference type="Google" id="ProtNLM"/>
    </source>
</evidence>
<evidence type="ECO:0000313" key="3">
    <source>
        <dbReference type="Proteomes" id="UP000789941"/>
    </source>
</evidence>
<dbReference type="AlphaFoldDB" id="A0A5E4LQK4"/>
<name>A0A5E4LQK4_9ARCH</name>
<gene>
    <name evidence="2" type="ORF">LFW2832_00920</name>
</gene>
<feature type="transmembrane region" description="Helical" evidence="1">
    <location>
        <begin position="12"/>
        <end position="35"/>
    </location>
</feature>
<dbReference type="Proteomes" id="UP000789941">
    <property type="component" value="Unassembled WGS sequence"/>
</dbReference>
<keyword evidence="1" id="KW-1133">Transmembrane helix</keyword>
<evidence type="ECO:0000313" key="2">
    <source>
        <dbReference type="EMBL" id="VVC04395.1"/>
    </source>
</evidence>
<sequence>MDLGAFMDKKYIKWTLICSVALLLIAILLAVIYIITPVILTVIMGQNVCDPVYGSTGTLTQSLTNLCNTSRSLIGMITMVAIIIAGFVMFLFTILVLIDLVTNPNLDNKVVWIVGVLFLGLLAAILYYQFVKKKEN</sequence>
<dbReference type="EMBL" id="CABMJJ010000009">
    <property type="protein sequence ID" value="VVC04395.1"/>
    <property type="molecule type" value="Genomic_DNA"/>
</dbReference>
<reference evidence="2 3" key="1">
    <citation type="submission" date="2019-08" db="EMBL/GenBank/DDBJ databases">
        <authorList>
            <person name="Vazquez-Campos X."/>
        </authorList>
    </citation>
    <scope>NUCLEOTIDE SEQUENCE [LARGE SCALE GENOMIC DNA]</scope>
    <source>
        <strain evidence="2">LFW-283_2</strain>
    </source>
</reference>
<feature type="transmembrane region" description="Helical" evidence="1">
    <location>
        <begin position="110"/>
        <end position="130"/>
    </location>
</feature>